<evidence type="ECO:0008006" key="3">
    <source>
        <dbReference type="Google" id="ProtNLM"/>
    </source>
</evidence>
<protein>
    <recommendedName>
        <fullName evidence="3">RNA-directed DNA polymerase from mobile element jockey</fullName>
    </recommendedName>
</protein>
<sequence length="151" mass="17177">SSSVRFLGVLLDPKLLGKVHMHYIAIKGKHILQVLSALRGTWWGAHPHLMLTVYKSMLRASIEYSSHIFGLADNGRLRVLQVIQNQALRLCFGYRISTPLNVIFAETIEPPLKFRFWLLVSRYFLKICSITDHPAVSKLHELCDLAHGSKT</sequence>
<accession>A0A151X214</accession>
<proteinExistence type="predicted"/>
<gene>
    <name evidence="1" type="ORF">ALC60_06700</name>
</gene>
<dbReference type="AlphaFoldDB" id="A0A151X214"/>
<organism evidence="1 2">
    <name type="scientific">Mycetomoellerius zeteki</name>
    <dbReference type="NCBI Taxonomy" id="64791"/>
    <lineage>
        <taxon>Eukaryota</taxon>
        <taxon>Metazoa</taxon>
        <taxon>Ecdysozoa</taxon>
        <taxon>Arthropoda</taxon>
        <taxon>Hexapoda</taxon>
        <taxon>Insecta</taxon>
        <taxon>Pterygota</taxon>
        <taxon>Neoptera</taxon>
        <taxon>Endopterygota</taxon>
        <taxon>Hymenoptera</taxon>
        <taxon>Apocrita</taxon>
        <taxon>Aculeata</taxon>
        <taxon>Formicoidea</taxon>
        <taxon>Formicidae</taxon>
        <taxon>Myrmicinae</taxon>
        <taxon>Mycetomoellerius</taxon>
    </lineage>
</organism>
<keyword evidence="2" id="KW-1185">Reference proteome</keyword>
<reference evidence="1 2" key="1">
    <citation type="submission" date="2015-09" db="EMBL/GenBank/DDBJ databases">
        <title>Trachymyrmex zeteki WGS genome.</title>
        <authorList>
            <person name="Nygaard S."/>
            <person name="Hu H."/>
            <person name="Boomsma J."/>
            <person name="Zhang G."/>
        </authorList>
    </citation>
    <scope>NUCLEOTIDE SEQUENCE [LARGE SCALE GENOMIC DNA]</scope>
    <source>
        <strain evidence="1">Tzet28-1</strain>
        <tissue evidence="1">Whole body</tissue>
    </source>
</reference>
<dbReference type="Proteomes" id="UP000075809">
    <property type="component" value="Unassembled WGS sequence"/>
</dbReference>
<evidence type="ECO:0000313" key="2">
    <source>
        <dbReference type="Proteomes" id="UP000075809"/>
    </source>
</evidence>
<name>A0A151X214_9HYME</name>
<evidence type="ECO:0000313" key="1">
    <source>
        <dbReference type="EMBL" id="KYQ54411.1"/>
    </source>
</evidence>
<feature type="non-terminal residue" evidence="1">
    <location>
        <position position="1"/>
    </location>
</feature>
<dbReference type="EMBL" id="KQ982584">
    <property type="protein sequence ID" value="KYQ54411.1"/>
    <property type="molecule type" value="Genomic_DNA"/>
</dbReference>